<reference evidence="2" key="1">
    <citation type="submission" date="2023-11" db="EMBL/GenBank/DDBJ databases">
        <title>Genome assemblies of two species of porcelain crab, Petrolisthes cinctipes and Petrolisthes manimaculis (Anomura: Porcellanidae).</title>
        <authorList>
            <person name="Angst P."/>
        </authorList>
    </citation>
    <scope>NUCLEOTIDE SEQUENCE</scope>
    <source>
        <strain evidence="2">PB745_02</strain>
        <tissue evidence="2">Gill</tissue>
    </source>
</reference>
<name>A0AAE1PI45_9EUCA</name>
<evidence type="ECO:0000313" key="2">
    <source>
        <dbReference type="EMBL" id="KAK4308051.1"/>
    </source>
</evidence>
<accession>A0AAE1PI45</accession>
<keyword evidence="3" id="KW-1185">Reference proteome</keyword>
<feature type="compositionally biased region" description="Basic and acidic residues" evidence="1">
    <location>
        <begin position="35"/>
        <end position="50"/>
    </location>
</feature>
<comment type="caution">
    <text evidence="2">The sequence shown here is derived from an EMBL/GenBank/DDBJ whole genome shotgun (WGS) entry which is preliminary data.</text>
</comment>
<evidence type="ECO:0000313" key="3">
    <source>
        <dbReference type="Proteomes" id="UP001292094"/>
    </source>
</evidence>
<dbReference type="AlphaFoldDB" id="A0AAE1PI45"/>
<feature type="region of interest" description="Disordered" evidence="1">
    <location>
        <begin position="1"/>
        <end position="75"/>
    </location>
</feature>
<dbReference type="Proteomes" id="UP001292094">
    <property type="component" value="Unassembled WGS sequence"/>
</dbReference>
<gene>
    <name evidence="2" type="ORF">Pmani_020240</name>
</gene>
<proteinExistence type="predicted"/>
<sequence length="75" mass="8087">MSGANSAASQTVATQLECPNPTLSPRRHSCKKRKQEWGKRGKEVNVKEGDGMGGKKKLGDNDGREMGHTTKGTTM</sequence>
<feature type="compositionally biased region" description="Polar residues" evidence="1">
    <location>
        <begin position="1"/>
        <end position="14"/>
    </location>
</feature>
<protein>
    <submittedName>
        <fullName evidence="2">Uncharacterized protein</fullName>
    </submittedName>
</protein>
<feature type="compositionally biased region" description="Basic residues" evidence="1">
    <location>
        <begin position="25"/>
        <end position="34"/>
    </location>
</feature>
<dbReference type="EMBL" id="JAWZYT010001934">
    <property type="protein sequence ID" value="KAK4308051.1"/>
    <property type="molecule type" value="Genomic_DNA"/>
</dbReference>
<feature type="compositionally biased region" description="Basic and acidic residues" evidence="1">
    <location>
        <begin position="57"/>
        <end position="68"/>
    </location>
</feature>
<evidence type="ECO:0000256" key="1">
    <source>
        <dbReference type="SAM" id="MobiDB-lite"/>
    </source>
</evidence>
<organism evidence="2 3">
    <name type="scientific">Petrolisthes manimaculis</name>
    <dbReference type="NCBI Taxonomy" id="1843537"/>
    <lineage>
        <taxon>Eukaryota</taxon>
        <taxon>Metazoa</taxon>
        <taxon>Ecdysozoa</taxon>
        <taxon>Arthropoda</taxon>
        <taxon>Crustacea</taxon>
        <taxon>Multicrustacea</taxon>
        <taxon>Malacostraca</taxon>
        <taxon>Eumalacostraca</taxon>
        <taxon>Eucarida</taxon>
        <taxon>Decapoda</taxon>
        <taxon>Pleocyemata</taxon>
        <taxon>Anomura</taxon>
        <taxon>Galatheoidea</taxon>
        <taxon>Porcellanidae</taxon>
        <taxon>Petrolisthes</taxon>
    </lineage>
</organism>